<evidence type="ECO:0000313" key="1">
    <source>
        <dbReference type="EMBL" id="GLK56447.1"/>
    </source>
</evidence>
<reference evidence="1" key="1">
    <citation type="journal article" date="2014" name="Int. J. Syst. Evol. Microbiol.">
        <title>Complete genome sequence of Corynebacterium casei LMG S-19264T (=DSM 44701T), isolated from a smear-ripened cheese.</title>
        <authorList>
            <consortium name="US DOE Joint Genome Institute (JGI-PGF)"/>
            <person name="Walter F."/>
            <person name="Albersmeier A."/>
            <person name="Kalinowski J."/>
            <person name="Ruckert C."/>
        </authorList>
    </citation>
    <scope>NUCLEOTIDE SEQUENCE</scope>
    <source>
        <strain evidence="1">VKM B-1606</strain>
    </source>
</reference>
<protein>
    <submittedName>
        <fullName evidence="1 2">Asparaginase</fullName>
    </submittedName>
</protein>
<keyword evidence="3" id="KW-1185">Reference proteome</keyword>
<organism evidence="1 4">
    <name type="scientific">Methylopila capsulata</name>
    <dbReference type="NCBI Taxonomy" id="61654"/>
    <lineage>
        <taxon>Bacteria</taxon>
        <taxon>Pseudomonadati</taxon>
        <taxon>Pseudomonadota</taxon>
        <taxon>Alphaproteobacteria</taxon>
        <taxon>Hyphomicrobiales</taxon>
        <taxon>Methylopilaceae</taxon>
        <taxon>Methylopila</taxon>
    </lineage>
</organism>
<gene>
    <name evidence="1" type="ORF">GCM10008170_24660</name>
    <name evidence="2" type="ORF">JOD31_002482</name>
</gene>
<dbReference type="PANTHER" id="PTHR42110">
    <property type="entry name" value="L-ASPARAGINASE, PUTATIVE (AFU_ORTHOLOGUE AFUA_3G11890)-RELATED"/>
    <property type="match status" value="1"/>
</dbReference>
<comment type="caution">
    <text evidence="1">The sequence shown here is derived from an EMBL/GenBank/DDBJ whole genome shotgun (WGS) entry which is preliminary data.</text>
</comment>
<dbReference type="AlphaFoldDB" id="A0A9W6ITX2"/>
<dbReference type="Proteomes" id="UP001143400">
    <property type="component" value="Unassembled WGS sequence"/>
</dbReference>
<name>A0A9W6ITX2_9HYPH</name>
<reference evidence="1" key="3">
    <citation type="submission" date="2023-01" db="EMBL/GenBank/DDBJ databases">
        <authorList>
            <person name="Sun Q."/>
            <person name="Evtushenko L."/>
        </authorList>
    </citation>
    <scope>NUCLEOTIDE SEQUENCE</scope>
    <source>
        <strain evidence="1">VKM B-1606</strain>
    </source>
</reference>
<evidence type="ECO:0000313" key="2">
    <source>
        <dbReference type="EMBL" id="MBM7852240.1"/>
    </source>
</evidence>
<proteinExistence type="predicted"/>
<dbReference type="EMBL" id="BSFF01000003">
    <property type="protein sequence ID" value="GLK56447.1"/>
    <property type="molecule type" value="Genomic_DNA"/>
</dbReference>
<dbReference type="PANTHER" id="PTHR42110:SF1">
    <property type="entry name" value="L-ASPARAGINASE, PUTATIVE (AFU_ORTHOLOGUE AFUA_3G11890)-RELATED"/>
    <property type="match status" value="1"/>
</dbReference>
<reference evidence="2 3" key="2">
    <citation type="submission" date="2021-01" db="EMBL/GenBank/DDBJ databases">
        <title>Genomic Encyclopedia of Type Strains, Phase IV (KMG-IV): sequencing the most valuable type-strain genomes for metagenomic binning, comparative biology and taxonomic classification.</title>
        <authorList>
            <person name="Goeker M."/>
        </authorList>
    </citation>
    <scope>NUCLEOTIDE SEQUENCE [LARGE SCALE GENOMIC DNA]</scope>
    <source>
        <strain evidence="2 3">DSM 6130</strain>
    </source>
</reference>
<dbReference type="Proteomes" id="UP000758856">
    <property type="component" value="Unassembled WGS sequence"/>
</dbReference>
<accession>A0A9W6ITX2</accession>
<dbReference type="Pfam" id="PF06089">
    <property type="entry name" value="Asparaginase_II"/>
    <property type="match status" value="1"/>
</dbReference>
<evidence type="ECO:0000313" key="3">
    <source>
        <dbReference type="Proteomes" id="UP000758856"/>
    </source>
</evidence>
<dbReference type="InterPro" id="IPR010349">
    <property type="entry name" value="Asparaginase_II"/>
</dbReference>
<sequence>MTASALLAEVTRGVAVESRHYGALAVSDASGRLLLALGDVERPVFGRSAVKALQALPLVESGGAERFGFSDRELALACASHGGEPEHVETAAGALARLGLGVETLECGAHWPTNDAAARALAASGAGPIALHNNCSGKHAGFLCLACAMETDPAGYVEAEHPVQREVTAALEGAFGLSLADAAFGIDGCGIPTYAAPLASIARAFARFGSGEGFGPERARAARRLQQAGWSAPFEIAGTGRFDTEAMQVLNGRAFVKMGAEGVHAGALPGLGLGVAIKIDDGATRGAEAAMAAVLARFLRPEGDAATWLASRERRSLRNWAGAEVGEVRAAGELAGG</sequence>
<evidence type="ECO:0000313" key="4">
    <source>
        <dbReference type="Proteomes" id="UP001143400"/>
    </source>
</evidence>
<dbReference type="EMBL" id="JAFBCY010000003">
    <property type="protein sequence ID" value="MBM7852240.1"/>
    <property type="molecule type" value="Genomic_DNA"/>
</dbReference>
<dbReference type="RefSeq" id="WP_204950655.1">
    <property type="nucleotide sequence ID" value="NZ_BSFF01000003.1"/>
</dbReference>